<dbReference type="EMBL" id="JAAGOH010000016">
    <property type="protein sequence ID" value="NDY92326.1"/>
    <property type="molecule type" value="Genomic_DNA"/>
</dbReference>
<dbReference type="RefSeq" id="WP_163458174.1">
    <property type="nucleotide sequence ID" value="NZ_JAAGOH010000016.1"/>
</dbReference>
<gene>
    <name evidence="3" type="ORF">G3A44_14145</name>
</gene>
<dbReference type="CDD" id="cd17470">
    <property type="entry name" value="T3SS_Flik_C"/>
    <property type="match status" value="1"/>
</dbReference>
<dbReference type="Pfam" id="PF02120">
    <property type="entry name" value="Flg_hook"/>
    <property type="match status" value="1"/>
</dbReference>
<feature type="compositionally biased region" description="Pro residues" evidence="1">
    <location>
        <begin position="216"/>
        <end position="225"/>
    </location>
</feature>
<accession>A0A7C9TNA2</accession>
<dbReference type="InterPro" id="IPR038610">
    <property type="entry name" value="FliK-like_C_sf"/>
</dbReference>
<dbReference type="PANTHER" id="PTHR37533">
    <property type="entry name" value="FLAGELLAR HOOK-LENGTH CONTROL PROTEIN"/>
    <property type="match status" value="1"/>
</dbReference>
<feature type="compositionally biased region" description="Low complexity" evidence="1">
    <location>
        <begin position="41"/>
        <end position="54"/>
    </location>
</feature>
<evidence type="ECO:0000259" key="2">
    <source>
        <dbReference type="Pfam" id="PF02120"/>
    </source>
</evidence>
<feature type="domain" description="Flagellar hook-length control protein-like C-terminal" evidence="2">
    <location>
        <begin position="377"/>
        <end position="456"/>
    </location>
</feature>
<dbReference type="AlphaFoldDB" id="A0A7C9TNA2"/>
<feature type="compositionally biased region" description="Low complexity" evidence="1">
    <location>
        <begin position="108"/>
        <end position="118"/>
    </location>
</feature>
<feature type="compositionally biased region" description="Low complexity" evidence="1">
    <location>
        <begin position="459"/>
        <end position="493"/>
    </location>
</feature>
<proteinExistence type="predicted"/>
<dbReference type="Proteomes" id="UP000484255">
    <property type="component" value="Unassembled WGS sequence"/>
</dbReference>
<sequence length="509" mass="50385">MDSTSPAQPAPRLAALSAVSATPRIARPPLGADSQARDFARLLQGAQHGAAARHAATEPADPTPDSERCTTRAPADEPGTEDTAPPASATAAARSTPDDSTAEDRSAAEAAAAASAVPGTPPAGPSAGPSAPATEARQGLDRQEDAAGATPLDALNPRTAAAQDRERLRQAGGAEGGRATVGSAASPLHAGATADGAAAAGTPTAGTSAANAMAAPSPPPNPAAPPLTSTLGWARQAGRQGDAQRPAATRSGQESNAGRLNRATALADDGSPRRNADPAPSGDGTTTSLGDAGLGRLLEGSASGQGAGAPRGENASALPQGLPGPWAEGTPAAGFSAMETAPALPAAPSGQEATAQAQLDMAPQDPDFPRALGAQLHAWKEQGISHATLSVTPEHLGPIEIHIALDAQQSAQIELRADVASTREALQQALPGLRDLLGEQGVSVAGGGVSDQGTRQDLAAQAESRRQAAQTAAQARGQGTTLPGEATDAATTMRTARVRAPQGALDLYA</sequence>
<protein>
    <recommendedName>
        <fullName evidence="2">Flagellar hook-length control protein-like C-terminal domain-containing protein</fullName>
    </recommendedName>
</protein>
<comment type="caution">
    <text evidence="3">The sequence shown here is derived from an EMBL/GenBank/DDBJ whole genome shotgun (WGS) entry which is preliminary data.</text>
</comment>
<name>A0A7C9TNA2_9BURK</name>
<feature type="compositionally biased region" description="Low complexity" evidence="1">
    <location>
        <begin position="190"/>
        <end position="215"/>
    </location>
</feature>
<organism evidence="3 4">
    <name type="scientific">Ideonella livida</name>
    <dbReference type="NCBI Taxonomy" id="2707176"/>
    <lineage>
        <taxon>Bacteria</taxon>
        <taxon>Pseudomonadati</taxon>
        <taxon>Pseudomonadota</taxon>
        <taxon>Betaproteobacteria</taxon>
        <taxon>Burkholderiales</taxon>
        <taxon>Sphaerotilaceae</taxon>
        <taxon>Ideonella</taxon>
    </lineage>
</organism>
<dbReference type="InterPro" id="IPR021136">
    <property type="entry name" value="Flagellar_hook_control-like_C"/>
</dbReference>
<feature type="region of interest" description="Disordered" evidence="1">
    <location>
        <begin position="1"/>
        <end position="333"/>
    </location>
</feature>
<feature type="compositionally biased region" description="Low complexity" evidence="1">
    <location>
        <begin position="125"/>
        <end position="136"/>
    </location>
</feature>
<feature type="region of interest" description="Disordered" evidence="1">
    <location>
        <begin position="446"/>
        <end position="493"/>
    </location>
</feature>
<dbReference type="InterPro" id="IPR052563">
    <property type="entry name" value="FliK"/>
</dbReference>
<evidence type="ECO:0000256" key="1">
    <source>
        <dbReference type="SAM" id="MobiDB-lite"/>
    </source>
</evidence>
<reference evidence="3 4" key="1">
    <citation type="submission" date="2020-02" db="EMBL/GenBank/DDBJ databases">
        <title>Ideonella bacterium strain TBM-1.</title>
        <authorList>
            <person name="Chen W.-M."/>
        </authorList>
    </citation>
    <scope>NUCLEOTIDE SEQUENCE [LARGE SCALE GENOMIC DNA]</scope>
    <source>
        <strain evidence="3 4">TBM-1</strain>
    </source>
</reference>
<keyword evidence="4" id="KW-1185">Reference proteome</keyword>
<dbReference type="Gene3D" id="3.30.750.140">
    <property type="match status" value="1"/>
</dbReference>
<feature type="compositionally biased region" description="Low complexity" evidence="1">
    <location>
        <begin position="82"/>
        <end position="99"/>
    </location>
</feature>
<evidence type="ECO:0000313" key="4">
    <source>
        <dbReference type="Proteomes" id="UP000484255"/>
    </source>
</evidence>
<dbReference type="PANTHER" id="PTHR37533:SF2">
    <property type="entry name" value="FLAGELLAR HOOK-LENGTH CONTROL PROTEIN"/>
    <property type="match status" value="1"/>
</dbReference>
<evidence type="ECO:0000313" key="3">
    <source>
        <dbReference type="EMBL" id="NDY92326.1"/>
    </source>
</evidence>